<evidence type="ECO:0008006" key="8">
    <source>
        <dbReference type="Google" id="ProtNLM"/>
    </source>
</evidence>
<dbReference type="Pfam" id="PF00990">
    <property type="entry name" value="GGDEF"/>
    <property type="match status" value="1"/>
</dbReference>
<dbReference type="CDD" id="cd01948">
    <property type="entry name" value="EAL"/>
    <property type="match status" value="1"/>
</dbReference>
<dbReference type="InterPro" id="IPR000014">
    <property type="entry name" value="PAS"/>
</dbReference>
<dbReference type="Pfam" id="PF13426">
    <property type="entry name" value="PAS_9"/>
    <property type="match status" value="1"/>
</dbReference>
<keyword evidence="2" id="KW-0233">DNA recombination</keyword>
<dbReference type="InterPro" id="IPR013655">
    <property type="entry name" value="PAS_fold_3"/>
</dbReference>
<evidence type="ECO:0000259" key="3">
    <source>
        <dbReference type="PROSITE" id="PS50112"/>
    </source>
</evidence>
<dbReference type="CDD" id="cd00130">
    <property type="entry name" value="PAS"/>
    <property type="match status" value="2"/>
</dbReference>
<dbReference type="AlphaFoldDB" id="A0A254T6U9"/>
<feature type="domain" description="PAS" evidence="3">
    <location>
        <begin position="8"/>
        <end position="73"/>
    </location>
</feature>
<evidence type="ECO:0000259" key="5">
    <source>
        <dbReference type="PROSITE" id="PS50887"/>
    </source>
</evidence>
<sequence>MAVGEGIVWATDPRTTRVTFISSQAERIFGYRREAWHAEGFWSDHVYPEDQARLLRFRTAQVDDGVDNIVENRMLAADGTVLWVSDSSRVVGSGADARLVGMLFVVGGGHGAELAWEKSDSAFTHNVDGMVVTDKSGLVLHANLAFSALTGRAAHEVEGKESLDALLGSRDDIESVTTVAQTRDFWSGEWWCRRPSGHSYLQQATVIAVKKDVGEISGYIGVFRDLSHEKSLLARQKKAPCYDPLTGLLTPAGLKDRLRDLLVSDVGTESQLAVMAIELNQLDYLLRAFGHGAGDRFLTAVAHRMSMLASDIACVGRDAGDTFVMIVQHRDGSDFFAFAKTLVHELSLPFSLGQHEVNAKPQLGIAISPAHGTTAELLISHAHTALQKAKNEGREIQDFRDESVVVHSRTQQLRTQIAVACKRSEFRLVYEAQRQLGSRKIIAAEALLRWKHPTLGEILPANVIKLAEEEGHITEIGMWVLKQACAQIRRWQEMGHTQLRATVNVSLHQLLQADFAPAVMEVLHETRLAPEFLELELVGGGANLNSRMIETSMVTLANQGITLVLDNFGAESAFLTRLCHWPVKKVKIDRTLTQHIHICSRSNAVIQSLIALAQGLGVEIVAVGVETADQERFLDIQGCHAIQGNAVNRPLPGTDFQALLERDAIETTRDLVDSVPVQQWASTVYGSSAPGMETLRSWIREGKIVPEPLKVGRKWLVPLTARYMGGM</sequence>
<dbReference type="SUPFAM" id="SSF55073">
    <property type="entry name" value="Nucleotide cyclase"/>
    <property type="match status" value="1"/>
</dbReference>
<dbReference type="PANTHER" id="PTHR44757:SF2">
    <property type="entry name" value="BIOFILM ARCHITECTURE MAINTENANCE PROTEIN MBAA"/>
    <property type="match status" value="1"/>
</dbReference>
<dbReference type="InterPro" id="IPR035965">
    <property type="entry name" value="PAS-like_dom_sf"/>
</dbReference>
<evidence type="ECO:0000313" key="6">
    <source>
        <dbReference type="EMBL" id="OWW18379.1"/>
    </source>
</evidence>
<dbReference type="NCBIfam" id="TIGR00229">
    <property type="entry name" value="sensory_box"/>
    <property type="match status" value="1"/>
</dbReference>
<dbReference type="Proteomes" id="UP000197535">
    <property type="component" value="Unassembled WGS sequence"/>
</dbReference>
<dbReference type="GO" id="GO:0006310">
    <property type="term" value="P:DNA recombination"/>
    <property type="evidence" value="ECO:0007669"/>
    <property type="project" value="UniProtKB-KW"/>
</dbReference>
<gene>
    <name evidence="6" type="ORF">AYR66_01920</name>
</gene>
<evidence type="ECO:0000313" key="7">
    <source>
        <dbReference type="Proteomes" id="UP000197535"/>
    </source>
</evidence>
<dbReference type="SUPFAM" id="SSF46955">
    <property type="entry name" value="Putative DNA-binding domain"/>
    <property type="match status" value="1"/>
</dbReference>
<dbReference type="InterPro" id="IPR009061">
    <property type="entry name" value="DNA-bd_dom_put_sf"/>
</dbReference>
<dbReference type="GO" id="GO:0003677">
    <property type="term" value="F:DNA binding"/>
    <property type="evidence" value="ECO:0007669"/>
    <property type="project" value="UniProtKB-KW"/>
</dbReference>
<reference evidence="6 7" key="1">
    <citation type="submission" date="2016-02" db="EMBL/GenBank/DDBJ databases">
        <authorList>
            <person name="Wen L."/>
            <person name="He K."/>
            <person name="Yang H."/>
        </authorList>
    </citation>
    <scope>NUCLEOTIDE SEQUENCE [LARGE SCALE GENOMIC DNA]</scope>
    <source>
        <strain evidence="6 7">TSA40</strain>
    </source>
</reference>
<dbReference type="SUPFAM" id="SSF55785">
    <property type="entry name" value="PYP-like sensor domain (PAS domain)"/>
    <property type="match status" value="2"/>
</dbReference>
<dbReference type="Gene3D" id="3.30.450.20">
    <property type="entry name" value="PAS domain"/>
    <property type="match status" value="2"/>
</dbReference>
<dbReference type="Pfam" id="PF07825">
    <property type="entry name" value="Exc"/>
    <property type="match status" value="1"/>
</dbReference>
<evidence type="ECO:0000259" key="4">
    <source>
        <dbReference type="PROSITE" id="PS50883"/>
    </source>
</evidence>
<dbReference type="PROSITE" id="PS50883">
    <property type="entry name" value="EAL"/>
    <property type="match status" value="1"/>
</dbReference>
<dbReference type="SMART" id="SM00267">
    <property type="entry name" value="GGDEF"/>
    <property type="match status" value="1"/>
</dbReference>
<dbReference type="Gene3D" id="3.30.70.270">
    <property type="match status" value="1"/>
</dbReference>
<feature type="domain" description="EAL" evidence="4">
    <location>
        <begin position="410"/>
        <end position="664"/>
    </location>
</feature>
<dbReference type="Pfam" id="PF08447">
    <property type="entry name" value="PAS_3"/>
    <property type="match status" value="1"/>
</dbReference>
<dbReference type="SMART" id="SM00052">
    <property type="entry name" value="EAL"/>
    <property type="match status" value="1"/>
</dbReference>
<name>A0A254T6U9_9BURK</name>
<protein>
    <recommendedName>
        <fullName evidence="8">Diguanylate cyclase</fullName>
    </recommendedName>
</protein>
<dbReference type="InterPro" id="IPR029787">
    <property type="entry name" value="Nucleotide_cyclase"/>
</dbReference>
<dbReference type="InterPro" id="IPR001633">
    <property type="entry name" value="EAL_dom"/>
</dbReference>
<dbReference type="SMART" id="SM00091">
    <property type="entry name" value="PAS"/>
    <property type="match status" value="2"/>
</dbReference>
<keyword evidence="1" id="KW-0238">DNA-binding</keyword>
<dbReference type="InterPro" id="IPR012884">
    <property type="entry name" value="Excisionase-like"/>
</dbReference>
<feature type="domain" description="GGDEF" evidence="5">
    <location>
        <begin position="270"/>
        <end position="402"/>
    </location>
</feature>
<dbReference type="CDD" id="cd01949">
    <property type="entry name" value="GGDEF"/>
    <property type="match status" value="1"/>
</dbReference>
<dbReference type="InterPro" id="IPR000160">
    <property type="entry name" value="GGDEF_dom"/>
</dbReference>
<dbReference type="PANTHER" id="PTHR44757">
    <property type="entry name" value="DIGUANYLATE CYCLASE DGCP"/>
    <property type="match status" value="1"/>
</dbReference>
<organism evidence="6 7">
    <name type="scientific">Noviherbaspirillum denitrificans</name>
    <dbReference type="NCBI Taxonomy" id="1968433"/>
    <lineage>
        <taxon>Bacteria</taxon>
        <taxon>Pseudomonadati</taxon>
        <taxon>Pseudomonadota</taxon>
        <taxon>Betaproteobacteria</taxon>
        <taxon>Burkholderiales</taxon>
        <taxon>Oxalobacteraceae</taxon>
        <taxon>Noviherbaspirillum</taxon>
    </lineage>
</organism>
<feature type="domain" description="PAS" evidence="3">
    <location>
        <begin position="128"/>
        <end position="171"/>
    </location>
</feature>
<evidence type="ECO:0000256" key="1">
    <source>
        <dbReference type="ARBA" id="ARBA00023125"/>
    </source>
</evidence>
<dbReference type="PROSITE" id="PS50887">
    <property type="entry name" value="GGDEF"/>
    <property type="match status" value="1"/>
</dbReference>
<dbReference type="InterPro" id="IPR038137">
    <property type="entry name" value="Excisionase-like_sf"/>
</dbReference>
<comment type="caution">
    <text evidence="6">The sequence shown here is derived from an EMBL/GenBank/DDBJ whole genome shotgun (WGS) entry which is preliminary data.</text>
</comment>
<dbReference type="InterPro" id="IPR052155">
    <property type="entry name" value="Biofilm_reg_signaling"/>
</dbReference>
<dbReference type="InterPro" id="IPR035919">
    <property type="entry name" value="EAL_sf"/>
</dbReference>
<evidence type="ECO:0000256" key="2">
    <source>
        <dbReference type="ARBA" id="ARBA00023172"/>
    </source>
</evidence>
<accession>A0A254T6U9</accession>
<dbReference type="Pfam" id="PF00563">
    <property type="entry name" value="EAL"/>
    <property type="match status" value="1"/>
</dbReference>
<dbReference type="EMBL" id="LSTO01000007">
    <property type="protein sequence ID" value="OWW18379.1"/>
    <property type="molecule type" value="Genomic_DNA"/>
</dbReference>
<dbReference type="PROSITE" id="PS50112">
    <property type="entry name" value="PAS"/>
    <property type="match status" value="2"/>
</dbReference>
<proteinExistence type="predicted"/>
<dbReference type="SUPFAM" id="SSF141868">
    <property type="entry name" value="EAL domain-like"/>
    <property type="match status" value="1"/>
</dbReference>
<dbReference type="InterPro" id="IPR043128">
    <property type="entry name" value="Rev_trsase/Diguanyl_cyclase"/>
</dbReference>
<dbReference type="NCBIfam" id="TIGR00254">
    <property type="entry name" value="GGDEF"/>
    <property type="match status" value="1"/>
</dbReference>
<dbReference type="Gene3D" id="3.20.20.450">
    <property type="entry name" value="EAL domain"/>
    <property type="match status" value="1"/>
</dbReference>
<keyword evidence="7" id="KW-1185">Reference proteome</keyword>
<dbReference type="Gene3D" id="1.10.1660.20">
    <property type="match status" value="1"/>
</dbReference>